<dbReference type="Proteomes" id="UP001166291">
    <property type="component" value="Unassembled WGS sequence"/>
</dbReference>
<gene>
    <name evidence="2" type="ORF">KXJ70_17115</name>
</gene>
<protein>
    <submittedName>
        <fullName evidence="2">NAD(P)-dependent alcohol dehydrogenase</fullName>
    </submittedName>
</protein>
<dbReference type="EMBL" id="JAHWDQ010000006">
    <property type="protein sequence ID" value="MBW2942521.1"/>
    <property type="molecule type" value="Genomic_DNA"/>
</dbReference>
<dbReference type="Pfam" id="PF08240">
    <property type="entry name" value="ADH_N"/>
    <property type="match status" value="1"/>
</dbReference>
<dbReference type="PANTHER" id="PTHR45033">
    <property type="match status" value="1"/>
</dbReference>
<sequence>MKRILIKEAGGIDAVQLDNHANSATLCTGQLRIKVKAVSLNYRDLLVINGKLGPISPEGQVLCSDAAGEVVELADDVQEFKLGDRISLSFIPQWFSGEFTSARAPASRGYPLAGVLSEELIVHYSEALKFPAHLSYEEAACLPCAGVTAWHALCGVAPLYPGMTVLTQGGGGVSVFCLQFAKLFGARVIALSSSEERCAQLRELGADEIINYRQHPDWVVKVKELTDGVGVDLAVDLGGAGTVNQSVAALKKGGRLALVGLLDGWPQTIDGLFASRIDVTPVTVGSRHDFELMNRAISFHKLKPVIDRIFPFDDINLALRYLESGKQFGKIVINV</sequence>
<keyword evidence="3" id="KW-1185">Reference proteome</keyword>
<dbReference type="InterPro" id="IPR020843">
    <property type="entry name" value="ER"/>
</dbReference>
<dbReference type="RefSeq" id="WP_219044768.1">
    <property type="nucleotide sequence ID" value="NZ_JAHWDQ010000006.1"/>
</dbReference>
<evidence type="ECO:0000313" key="2">
    <source>
        <dbReference type="EMBL" id="MBW2942521.1"/>
    </source>
</evidence>
<organism evidence="2 3">
    <name type="scientific">Zhongshania aquimaris</name>
    <dbReference type="NCBI Taxonomy" id="2857107"/>
    <lineage>
        <taxon>Bacteria</taxon>
        <taxon>Pseudomonadati</taxon>
        <taxon>Pseudomonadota</taxon>
        <taxon>Gammaproteobacteria</taxon>
        <taxon>Cellvibrionales</taxon>
        <taxon>Spongiibacteraceae</taxon>
        <taxon>Zhongshania</taxon>
    </lineage>
</organism>
<dbReference type="CDD" id="cd08276">
    <property type="entry name" value="MDR7"/>
    <property type="match status" value="1"/>
</dbReference>
<dbReference type="InterPro" id="IPR052711">
    <property type="entry name" value="Zinc_ADH-like"/>
</dbReference>
<accession>A0ABS6VXZ9</accession>
<name>A0ABS6VXZ9_9GAMM</name>
<evidence type="ECO:0000313" key="3">
    <source>
        <dbReference type="Proteomes" id="UP001166291"/>
    </source>
</evidence>
<feature type="domain" description="Enoyl reductase (ER)" evidence="1">
    <location>
        <begin position="10"/>
        <end position="333"/>
    </location>
</feature>
<dbReference type="SMART" id="SM00829">
    <property type="entry name" value="PKS_ER"/>
    <property type="match status" value="1"/>
</dbReference>
<dbReference type="InterPro" id="IPR013154">
    <property type="entry name" value="ADH-like_N"/>
</dbReference>
<dbReference type="Pfam" id="PF00107">
    <property type="entry name" value="ADH_zinc_N"/>
    <property type="match status" value="1"/>
</dbReference>
<reference evidence="2" key="1">
    <citation type="submission" date="2021-07" db="EMBL/GenBank/DDBJ databases">
        <title>Zhongshania sp. CAU 1632 isolated from seawater.</title>
        <authorList>
            <person name="Kim W."/>
        </authorList>
    </citation>
    <scope>NUCLEOTIDE SEQUENCE</scope>
    <source>
        <strain evidence="2">CAU 1632</strain>
    </source>
</reference>
<comment type="caution">
    <text evidence="2">The sequence shown here is derived from an EMBL/GenBank/DDBJ whole genome shotgun (WGS) entry which is preliminary data.</text>
</comment>
<evidence type="ECO:0000259" key="1">
    <source>
        <dbReference type="SMART" id="SM00829"/>
    </source>
</evidence>
<dbReference type="PANTHER" id="PTHR45033:SF2">
    <property type="entry name" value="ZINC-TYPE ALCOHOL DEHYDROGENASE-LIKE PROTEIN C1773.06C"/>
    <property type="match status" value="1"/>
</dbReference>
<proteinExistence type="predicted"/>
<dbReference type="InterPro" id="IPR013149">
    <property type="entry name" value="ADH-like_C"/>
</dbReference>